<accession>A0A820DKM7</accession>
<evidence type="ECO:0000313" key="2">
    <source>
        <dbReference type="Proteomes" id="UP000663874"/>
    </source>
</evidence>
<organism evidence="1 2">
    <name type="scientific">Rotaria sordida</name>
    <dbReference type="NCBI Taxonomy" id="392033"/>
    <lineage>
        <taxon>Eukaryota</taxon>
        <taxon>Metazoa</taxon>
        <taxon>Spiralia</taxon>
        <taxon>Gnathifera</taxon>
        <taxon>Rotifera</taxon>
        <taxon>Eurotatoria</taxon>
        <taxon>Bdelloidea</taxon>
        <taxon>Philodinida</taxon>
        <taxon>Philodinidae</taxon>
        <taxon>Rotaria</taxon>
    </lineage>
</organism>
<dbReference type="AlphaFoldDB" id="A0A820DKM7"/>
<proteinExistence type="predicted"/>
<reference evidence="1" key="1">
    <citation type="submission" date="2021-02" db="EMBL/GenBank/DDBJ databases">
        <authorList>
            <person name="Nowell W R."/>
        </authorList>
    </citation>
    <scope>NUCLEOTIDE SEQUENCE</scope>
</reference>
<sequence length="23" mass="2956">NLILNIHILFWMISMIRFKYFIE</sequence>
<feature type="non-terminal residue" evidence="1">
    <location>
        <position position="1"/>
    </location>
</feature>
<evidence type="ECO:0000313" key="1">
    <source>
        <dbReference type="EMBL" id="CAF4233553.1"/>
    </source>
</evidence>
<name>A0A820DKM7_9BILA</name>
<dbReference type="EMBL" id="CAJOBE010020063">
    <property type="protein sequence ID" value="CAF4233553.1"/>
    <property type="molecule type" value="Genomic_DNA"/>
</dbReference>
<protein>
    <submittedName>
        <fullName evidence="1">Uncharacterized protein</fullName>
    </submittedName>
</protein>
<gene>
    <name evidence="1" type="ORF">FNK824_LOCUS37825</name>
</gene>
<dbReference type="Proteomes" id="UP000663874">
    <property type="component" value="Unassembled WGS sequence"/>
</dbReference>
<comment type="caution">
    <text evidence="1">The sequence shown here is derived from an EMBL/GenBank/DDBJ whole genome shotgun (WGS) entry which is preliminary data.</text>
</comment>